<organism evidence="1 2">
    <name type="scientific">Streptococcus pyogenes</name>
    <dbReference type="NCBI Taxonomy" id="1314"/>
    <lineage>
        <taxon>Bacteria</taxon>
        <taxon>Bacillati</taxon>
        <taxon>Bacillota</taxon>
        <taxon>Bacilli</taxon>
        <taxon>Lactobacillales</taxon>
        <taxon>Streptococcaceae</taxon>
        <taxon>Streptococcus</taxon>
    </lineage>
</organism>
<evidence type="ECO:0000313" key="1">
    <source>
        <dbReference type="EMBL" id="TYK92512.1"/>
    </source>
</evidence>
<comment type="caution">
    <text evidence="1">The sequence shown here is derived from an EMBL/GenBank/DDBJ whole genome shotgun (WGS) entry which is preliminary data.</text>
</comment>
<dbReference type="EMBL" id="SJLI01000169">
    <property type="protein sequence ID" value="TYK92512.1"/>
    <property type="molecule type" value="Genomic_DNA"/>
</dbReference>
<gene>
    <name evidence="1" type="ORF">E0F67_09945</name>
</gene>
<name>A0A5S4T7S3_STRPY</name>
<evidence type="ECO:0000313" key="2">
    <source>
        <dbReference type="Proteomes" id="UP000325300"/>
    </source>
</evidence>
<proteinExistence type="predicted"/>
<sequence>IITFSYFWIYGGEVIRRLLMTS</sequence>
<dbReference type="AlphaFoldDB" id="A0A5S4T7S3"/>
<accession>A0A5S4T7S3</accession>
<feature type="non-terminal residue" evidence="1">
    <location>
        <position position="1"/>
    </location>
</feature>
<protein>
    <submittedName>
        <fullName evidence="1">TVP38/TMEM64 family protein</fullName>
    </submittedName>
</protein>
<reference evidence="1 2" key="1">
    <citation type="submission" date="2019-02" db="EMBL/GenBank/DDBJ databases">
        <title>Novel genomic isolates of S. pyogenes and S. dysgalactiae subsp. equisimilis associated to necrotising fasciitis (NSTI).</title>
        <authorList>
            <person name="Barrantes I."/>
        </authorList>
    </citation>
    <scope>NUCLEOTIDE SEQUENCE [LARGE SCALE GENOMIC DNA]</scope>
    <source>
        <strain evidence="1 2">SPY5003</strain>
    </source>
</reference>
<dbReference type="Proteomes" id="UP000325300">
    <property type="component" value="Unassembled WGS sequence"/>
</dbReference>